<feature type="domain" description="HTH lysR-type" evidence="5">
    <location>
        <begin position="7"/>
        <end position="64"/>
    </location>
</feature>
<evidence type="ECO:0000256" key="2">
    <source>
        <dbReference type="ARBA" id="ARBA00023015"/>
    </source>
</evidence>
<protein>
    <submittedName>
        <fullName evidence="6">LysR family transcriptional regulator</fullName>
    </submittedName>
</protein>
<keyword evidence="3" id="KW-0238">DNA-binding</keyword>
<dbReference type="Gene3D" id="1.10.10.10">
    <property type="entry name" value="Winged helix-like DNA-binding domain superfamily/Winged helix DNA-binding domain"/>
    <property type="match status" value="1"/>
</dbReference>
<evidence type="ECO:0000259" key="5">
    <source>
        <dbReference type="PROSITE" id="PS50931"/>
    </source>
</evidence>
<dbReference type="GO" id="GO:0003677">
    <property type="term" value="F:DNA binding"/>
    <property type="evidence" value="ECO:0007669"/>
    <property type="project" value="UniProtKB-KW"/>
</dbReference>
<dbReference type="InterPro" id="IPR036388">
    <property type="entry name" value="WH-like_DNA-bd_sf"/>
</dbReference>
<dbReference type="InterPro" id="IPR036390">
    <property type="entry name" value="WH_DNA-bd_sf"/>
</dbReference>
<comment type="similarity">
    <text evidence="1">Belongs to the LysR transcriptional regulatory family.</text>
</comment>
<gene>
    <name evidence="6" type="ORF">JI739_03305</name>
</gene>
<evidence type="ECO:0000313" key="7">
    <source>
        <dbReference type="Proteomes" id="UP000613011"/>
    </source>
</evidence>
<dbReference type="EMBL" id="JAEQNA010000001">
    <property type="protein sequence ID" value="MBL0419368.1"/>
    <property type="molecule type" value="Genomic_DNA"/>
</dbReference>
<dbReference type="Pfam" id="PF03466">
    <property type="entry name" value="LysR_substrate"/>
    <property type="match status" value="1"/>
</dbReference>
<organism evidence="6 7">
    <name type="scientific">Ramlibacter aurantiacus</name>
    <dbReference type="NCBI Taxonomy" id="2801330"/>
    <lineage>
        <taxon>Bacteria</taxon>
        <taxon>Pseudomonadati</taxon>
        <taxon>Pseudomonadota</taxon>
        <taxon>Betaproteobacteria</taxon>
        <taxon>Burkholderiales</taxon>
        <taxon>Comamonadaceae</taxon>
        <taxon>Ramlibacter</taxon>
    </lineage>
</organism>
<accession>A0A936ZFK8</accession>
<keyword evidence="4" id="KW-0804">Transcription</keyword>
<dbReference type="CDD" id="cd08459">
    <property type="entry name" value="PBP2_DntR_NahR_LinR_like"/>
    <property type="match status" value="1"/>
</dbReference>
<keyword evidence="7" id="KW-1185">Reference proteome</keyword>
<dbReference type="AlphaFoldDB" id="A0A936ZFK8"/>
<dbReference type="InterPro" id="IPR005119">
    <property type="entry name" value="LysR_subst-bd"/>
</dbReference>
<comment type="caution">
    <text evidence="6">The sequence shown here is derived from an EMBL/GenBank/DDBJ whole genome shotgun (WGS) entry which is preliminary data.</text>
</comment>
<dbReference type="GO" id="GO:0003700">
    <property type="term" value="F:DNA-binding transcription factor activity"/>
    <property type="evidence" value="ECO:0007669"/>
    <property type="project" value="InterPro"/>
</dbReference>
<dbReference type="InterPro" id="IPR000847">
    <property type="entry name" value="LysR_HTH_N"/>
</dbReference>
<dbReference type="Proteomes" id="UP000613011">
    <property type="component" value="Unassembled WGS sequence"/>
</dbReference>
<sequence length="312" mass="35001">MDDVAKLDLNLLQVFDALMQDGNLTRAGFRLGLSQPAMSHALGRLRKIAGDALFVRVPTGMEPTGHALRIAPAVREGLRLLHSAVQGDALFDPATCERTFNILMSDIGELVYLPRLVTRLTAIAPGVNVRVLQLAREAYAEAFFTGEADLAVGFLPGLKGGFYQQRLFSDSYVCLVRTDHPRIRRRLSLEQFVAESHVLIEPGGSTYRSASHQTSTTTLIERYLAERHLSRRVALRVPHFMVVPNIVQSTDLIATVPGYVIKHTPPRPELKTVQLPFTVPRFEVKQYWHQRNQDDVANRWLREVVAGLFTQQ</sequence>
<dbReference type="Gene3D" id="3.40.190.10">
    <property type="entry name" value="Periplasmic binding protein-like II"/>
    <property type="match status" value="2"/>
</dbReference>
<dbReference type="Pfam" id="PF00126">
    <property type="entry name" value="HTH_1"/>
    <property type="match status" value="1"/>
</dbReference>
<evidence type="ECO:0000256" key="3">
    <source>
        <dbReference type="ARBA" id="ARBA00023125"/>
    </source>
</evidence>
<dbReference type="PROSITE" id="PS50931">
    <property type="entry name" value="HTH_LYSR"/>
    <property type="match status" value="1"/>
</dbReference>
<keyword evidence="2" id="KW-0805">Transcription regulation</keyword>
<evidence type="ECO:0000256" key="1">
    <source>
        <dbReference type="ARBA" id="ARBA00009437"/>
    </source>
</evidence>
<dbReference type="InterPro" id="IPR050389">
    <property type="entry name" value="LysR-type_TF"/>
</dbReference>
<dbReference type="PANTHER" id="PTHR30118">
    <property type="entry name" value="HTH-TYPE TRANSCRIPTIONAL REGULATOR LEUO-RELATED"/>
    <property type="match status" value="1"/>
</dbReference>
<dbReference type="SUPFAM" id="SSF53850">
    <property type="entry name" value="Periplasmic binding protein-like II"/>
    <property type="match status" value="1"/>
</dbReference>
<dbReference type="SUPFAM" id="SSF46785">
    <property type="entry name" value="Winged helix' DNA-binding domain"/>
    <property type="match status" value="1"/>
</dbReference>
<evidence type="ECO:0000256" key="4">
    <source>
        <dbReference type="ARBA" id="ARBA00023163"/>
    </source>
</evidence>
<name>A0A936ZFK8_9BURK</name>
<evidence type="ECO:0000313" key="6">
    <source>
        <dbReference type="EMBL" id="MBL0419368.1"/>
    </source>
</evidence>
<dbReference type="PRINTS" id="PR00039">
    <property type="entry name" value="HTHLYSR"/>
</dbReference>
<proteinExistence type="inferred from homology"/>
<dbReference type="RefSeq" id="WP_201682406.1">
    <property type="nucleotide sequence ID" value="NZ_JAEQNA010000001.1"/>
</dbReference>
<dbReference type="PANTHER" id="PTHR30118:SF15">
    <property type="entry name" value="TRANSCRIPTIONAL REGULATORY PROTEIN"/>
    <property type="match status" value="1"/>
</dbReference>
<reference evidence="6" key="1">
    <citation type="submission" date="2021-01" db="EMBL/GenBank/DDBJ databases">
        <title>Ramlibacter sp. strain AW1 16S ribosomal RNA gene Genome sequencing and assembly.</title>
        <authorList>
            <person name="Kang M."/>
        </authorList>
    </citation>
    <scope>NUCLEOTIDE SEQUENCE</scope>
    <source>
        <strain evidence="6">AW1</strain>
    </source>
</reference>